<dbReference type="InterPro" id="IPR007230">
    <property type="entry name" value="Nup98_auto-Pept-S59_dom"/>
</dbReference>
<feature type="region of interest" description="Disordered" evidence="23">
    <location>
        <begin position="939"/>
        <end position="991"/>
    </location>
</feature>
<dbReference type="GO" id="GO:0008236">
    <property type="term" value="F:serine-type peptidase activity"/>
    <property type="evidence" value="ECO:0007669"/>
    <property type="project" value="UniProtKB-KW"/>
</dbReference>
<feature type="region of interest" description="Disordered" evidence="23">
    <location>
        <begin position="662"/>
        <end position="688"/>
    </location>
</feature>
<evidence type="ECO:0000256" key="12">
    <source>
        <dbReference type="ARBA" id="ARBA00022813"/>
    </source>
</evidence>
<dbReference type="GO" id="GO:0000973">
    <property type="term" value="P:post-transcriptional tethering of RNA polymerase II gene DNA at nuclear periphery"/>
    <property type="evidence" value="ECO:0007669"/>
    <property type="project" value="TreeGrafter"/>
</dbReference>
<keyword evidence="6" id="KW-0813">Transport</keyword>
<evidence type="ECO:0000256" key="16">
    <source>
        <dbReference type="ARBA" id="ARBA00022927"/>
    </source>
</evidence>
<evidence type="ECO:0000256" key="7">
    <source>
        <dbReference type="ARBA" id="ARBA00022499"/>
    </source>
</evidence>
<keyword evidence="10" id="KW-0677">Repeat</keyword>
<evidence type="ECO:0000256" key="4">
    <source>
        <dbReference type="ARBA" id="ARBA00008926"/>
    </source>
</evidence>
<dbReference type="GO" id="GO:0008139">
    <property type="term" value="F:nuclear localization sequence binding"/>
    <property type="evidence" value="ECO:0007669"/>
    <property type="project" value="TreeGrafter"/>
</dbReference>
<dbReference type="GO" id="GO:0006508">
    <property type="term" value="P:proteolysis"/>
    <property type="evidence" value="ECO:0007669"/>
    <property type="project" value="UniProtKB-KW"/>
</dbReference>
<evidence type="ECO:0000256" key="17">
    <source>
        <dbReference type="ARBA" id="ARBA00022990"/>
    </source>
</evidence>
<evidence type="ECO:0000256" key="21">
    <source>
        <dbReference type="ARBA" id="ARBA00023242"/>
    </source>
</evidence>
<keyword evidence="7" id="KW-1017">Isopeptide bond</keyword>
<dbReference type="RefSeq" id="XP_033718292.1">
    <property type="nucleotide sequence ID" value="XM_033862401.1"/>
</dbReference>
<evidence type="ECO:0000256" key="19">
    <source>
        <dbReference type="ARBA" id="ARBA00023132"/>
    </source>
</evidence>
<dbReference type="GeneID" id="101316096"/>
<dbReference type="Gene3D" id="3.30.1610.10">
    <property type="entry name" value="Peptidase S59, nucleoporin"/>
    <property type="match status" value="1"/>
</dbReference>
<keyword evidence="18" id="KW-0811">Translocation</keyword>
<protein>
    <recommendedName>
        <fullName evidence="5">Nuclear pore complex protein Nup98-Nup96</fullName>
    </recommendedName>
</protein>
<accession>A0A6J3RUR8</accession>
<dbReference type="FunFam" id="3.30.1610.10:FF:000001">
    <property type="entry name" value="Nuclear pore complex protein Nup98-Nup96"/>
    <property type="match status" value="1"/>
</dbReference>
<keyword evidence="9" id="KW-0645">Protease</keyword>
<organism evidence="25 26">
    <name type="scientific">Tursiops truncatus</name>
    <name type="common">Atlantic bottle-nosed dolphin</name>
    <name type="synonym">Delphinus truncatus</name>
    <dbReference type="NCBI Taxonomy" id="9739"/>
    <lineage>
        <taxon>Eukaryota</taxon>
        <taxon>Metazoa</taxon>
        <taxon>Chordata</taxon>
        <taxon>Craniata</taxon>
        <taxon>Vertebrata</taxon>
        <taxon>Euteleostomi</taxon>
        <taxon>Mammalia</taxon>
        <taxon>Eutheria</taxon>
        <taxon>Laurasiatheria</taxon>
        <taxon>Artiodactyla</taxon>
        <taxon>Whippomorpha</taxon>
        <taxon>Cetacea</taxon>
        <taxon>Odontoceti</taxon>
        <taxon>Delphinidae</taxon>
        <taxon>Tursiops</taxon>
    </lineage>
</organism>
<keyword evidence="12" id="KW-0068">Autocatalytic cleavage</keyword>
<dbReference type="Pfam" id="PF12110">
    <property type="entry name" value="Nup96"/>
    <property type="match status" value="1"/>
</dbReference>
<evidence type="ECO:0000256" key="1">
    <source>
        <dbReference type="ARBA" id="ARBA00004567"/>
    </source>
</evidence>
<dbReference type="GO" id="GO:0006606">
    <property type="term" value="P:protein import into nucleus"/>
    <property type="evidence" value="ECO:0007669"/>
    <property type="project" value="TreeGrafter"/>
</dbReference>
<feature type="compositionally biased region" description="Basic and acidic residues" evidence="23">
    <location>
        <begin position="579"/>
        <end position="588"/>
    </location>
</feature>
<dbReference type="GO" id="GO:0044614">
    <property type="term" value="C:nuclear pore cytoplasmic filaments"/>
    <property type="evidence" value="ECO:0007669"/>
    <property type="project" value="TreeGrafter"/>
</dbReference>
<dbReference type="Gene3D" id="1.10.10.2360">
    <property type="match status" value="1"/>
</dbReference>
<comment type="function">
    <text evidence="22">Plays a role in the nuclear pore complex (NPC) assembly and/or maintenance. NUP98 and NUP96 are involved in the bidirectional transport across the NPC. May anchor NUP153 and TPR to the NPC. In cooperation with DHX9, plays a role in transcription and alternative splicing activation of a subset of genes. Involved in the localization of DHX9 in discrete intranuclear foci (GLFG-body).</text>
</comment>
<evidence type="ECO:0000256" key="6">
    <source>
        <dbReference type="ARBA" id="ARBA00022448"/>
    </source>
</evidence>
<proteinExistence type="inferred from homology"/>
<dbReference type="PROSITE" id="PS51434">
    <property type="entry name" value="NUP_C"/>
    <property type="match status" value="1"/>
</dbReference>
<evidence type="ECO:0000256" key="8">
    <source>
        <dbReference type="ARBA" id="ARBA00022553"/>
    </source>
</evidence>
<keyword evidence="21" id="KW-0539">Nucleus</keyword>
<keyword evidence="20" id="KW-0472">Membrane</keyword>
<comment type="similarity">
    <text evidence="4">Belongs to the nucleoporin GLFG family.</text>
</comment>
<keyword evidence="17" id="KW-0007">Acetylation</keyword>
<feature type="region of interest" description="Disordered" evidence="23">
    <location>
        <begin position="717"/>
        <end position="736"/>
    </location>
</feature>
<evidence type="ECO:0000256" key="11">
    <source>
        <dbReference type="ARBA" id="ARBA00022801"/>
    </source>
</evidence>
<keyword evidence="13" id="KW-0509">mRNA transport</keyword>
<dbReference type="GO" id="GO:0051028">
    <property type="term" value="P:mRNA transport"/>
    <property type="evidence" value="ECO:0007669"/>
    <property type="project" value="UniProtKB-KW"/>
</dbReference>
<dbReference type="Proteomes" id="UP000245320">
    <property type="component" value="Chromosome 8"/>
</dbReference>
<keyword evidence="8" id="KW-0597">Phosphoprotein</keyword>
<evidence type="ECO:0000256" key="22">
    <source>
        <dbReference type="ARBA" id="ARBA00059309"/>
    </source>
</evidence>
<dbReference type="GO" id="GO:0005654">
    <property type="term" value="C:nucleoplasm"/>
    <property type="evidence" value="ECO:0007669"/>
    <property type="project" value="UniProtKB-SubCell"/>
</dbReference>
<evidence type="ECO:0000256" key="18">
    <source>
        <dbReference type="ARBA" id="ARBA00023010"/>
    </source>
</evidence>
<dbReference type="GO" id="GO:0017056">
    <property type="term" value="F:structural constituent of nuclear pore"/>
    <property type="evidence" value="ECO:0007669"/>
    <property type="project" value="InterPro"/>
</dbReference>
<keyword evidence="11" id="KW-0378">Hydrolase</keyword>
<comment type="subcellular location">
    <subcellularLocation>
        <location evidence="2">Nucleus membrane</location>
        <topology evidence="2">Peripheral membrane protein</topology>
        <orientation evidence="2">Nucleoplasmic side</orientation>
    </subcellularLocation>
    <subcellularLocation>
        <location evidence="1">Nucleus</location>
        <location evidence="1">Nuclear pore complex</location>
    </subcellularLocation>
    <subcellularLocation>
        <location evidence="3">Nucleus</location>
        <location evidence="3">Nucleoplasm</location>
    </subcellularLocation>
</comment>
<evidence type="ECO:0000256" key="20">
    <source>
        <dbReference type="ARBA" id="ARBA00023136"/>
    </source>
</evidence>
<sequence length="1797" mass="195013">MFNKSFGTPFGGGTGGFGTASTFGQNTGFGTTSGGAFGTSAFGSSNNTGGLFGNSQTKPGGLFGTNSFSQPATSTSSGFGFGTSTGTSNSLFGTASTGTSLFSSQNNAFAQNKPTGFGNFGTSTSSGGLFGTTNTTSNPFGSTSGSLFGPSSFTAAPTGTTIKFNPPTGTDTMVKAGVSTNISTKHQCITAMKEYESKSLEELRLEDYQANRKGPQNQVGAGTTTGLFGSSPATSSATGLFSSSTTNSGFAYGQNKTGFGTSTTGFGTNPGGLFGQQNQQATSLFSKPFAQAITTQTTGFSFGNTNTLGQPSTNTMIERECAEDVSGRECCAKLMVSCCCLNAELWLRCFQGQCGVTLFSDLIVLQQLRMGLFGVTQASQPGGLFGTATNTSTGTAFGTGTGLFGQTSTGFGAVGSTLFGNNKLTTFGTSTTSAPSFGTTSGGLFGNKPTLTLGTNTNTSNFGFGTNTSGNSIFGSKPGPGTLGAGLGAGFGTALGAGQASLFGNNQPKIGGPLGTGAFGAPGFNTTTATLGFGAPQAPVALTDPNASAAQQAVLQQHINSLTYSPFGDSPLFRNPMSDPKKKEERLKPTNPAAQKALTTPTHYKLTPRPATRVRPKALQTTGTAKSHLFDGLDDDEPSLANGAFMPKKSIKKLVLKNLNNSNLFSPVNRDSEDLASPSDYPENGERFSFLSKPVDENHQQDGDDDSLVSRFYTNPIAKPIPQTPESAGNKHNSSNSVDDTIVALNMHAALRNGLEGSSEETSFHEESLQDDREEIENNTYHMHPAGIVLTKVGYYTIPSMDDLAKITNEKGECIVSDFTIGRKGYGSIYFEGDVNLTNLNLDDIVHIRRKEVIVYLDDNQKPPVGEGLNRKAEVTLDGVWPTDKTSRCLIKSPDRLADINYEGRLEAVSRKQGAQFKEYRPETGSWVFKVSHFSKYGLQDSDEEEEERPSKTSTKKLKTAPLPPAGQATPFQMALNGKPAPPPQSQSPEVEQLGRVVELDSDMIDITQEPVLDSMLEESVPEDQEPVSASTHIASSLGINPHVLQIMKASLLADEEDVDMVLDQRFSRLPSKADTSQEICSPRLPISATHSSKSRSLVGGLLQSKFASGTFLSPSASLQECRTPRTSSLMNIPSTSPWSVPPPLTSVFTVPSPAPEVQLKTVGTRRQPGLVPLEKSVTYGKGKLLMDLALFMGRSFRVGWGPNWTLANSGEQLSGPQELENHQIADSMEYGFLPNPVAVKSLTESPFKVHLEKLSLRQKKLDEDLQLYQTSLELKLKHSTVHVDELCPLIVPNPGVAIIHDYADWVKEASGDLLEPQIVKHWSLTWTLCEALWGHLKELDSQLDESTEYIQILERRRAFSRWLSHTAAPRIEEEVSLTRKDNPVEAVFSYLTGKRISEACSLAQQSGDHRLALLLSQLVGSQSVRELLTMQLVDWHQLQADCFIQEERLRIFALLAGKPVWQLSEQKQINVCSQLDWKRSLAIHLWYLLPPTASISKALSMYEEAFQNTSEGDRYACCPLPSYLEDSGFVVEEEQDSQRPLQDVCFHLLKLYSDSMREKAVRELLTRHCQLLETPESWAKEIFLTEKLCVPAEWIHEAKAVRAHMESDRHLEALYLFKAGHWNRCHKLVIQHLASDAIINENYDYLKGFLEDLAPPERSSLIQDWETSGLVYLDYIRVIEMLHHIQQVDCSGYELEQLHTKVTSLCNRIEQIQCYNAKDRLAQSDMAKRVANLLRVVLSLQHAPDATSDSTPDPQRVPLRLLAPHIGRLPMPEDYALEELRSLTQSYLRELTVGSQ</sequence>
<evidence type="ECO:0000256" key="13">
    <source>
        <dbReference type="ARBA" id="ARBA00022816"/>
    </source>
</evidence>
<dbReference type="GO" id="GO:0034398">
    <property type="term" value="P:telomere tethering at nuclear periphery"/>
    <property type="evidence" value="ECO:0007669"/>
    <property type="project" value="TreeGrafter"/>
</dbReference>
<dbReference type="GO" id="GO:0031965">
    <property type="term" value="C:nuclear membrane"/>
    <property type="evidence" value="ECO:0007669"/>
    <property type="project" value="UniProtKB-SubCell"/>
</dbReference>
<dbReference type="PANTHER" id="PTHR23198">
    <property type="entry name" value="NUCLEOPORIN"/>
    <property type="match status" value="1"/>
</dbReference>
<evidence type="ECO:0000256" key="9">
    <source>
        <dbReference type="ARBA" id="ARBA00022670"/>
    </source>
</evidence>
<dbReference type="CTD" id="4928"/>
<evidence type="ECO:0000313" key="26">
    <source>
        <dbReference type="RefSeq" id="XP_033718292.1"/>
    </source>
</evidence>
<evidence type="ECO:0000256" key="2">
    <source>
        <dbReference type="ARBA" id="ARBA00004620"/>
    </source>
</evidence>
<dbReference type="Pfam" id="PF04096">
    <property type="entry name" value="Nucleoporin2"/>
    <property type="match status" value="1"/>
</dbReference>
<dbReference type="FunFam" id="1.10.10.2360:FF:000001">
    <property type="entry name" value="Nuclear pore complex protein Nup98-Nup96"/>
    <property type="match status" value="1"/>
</dbReference>
<feature type="region of interest" description="Disordered" evidence="23">
    <location>
        <begin position="565"/>
        <end position="589"/>
    </location>
</feature>
<dbReference type="InterPro" id="IPR036903">
    <property type="entry name" value="Nup98_auto-Pept-S59_dom_sf"/>
</dbReference>
<keyword evidence="19" id="KW-0906">Nuclear pore complex</keyword>
<dbReference type="GO" id="GO:0003723">
    <property type="term" value="F:RNA binding"/>
    <property type="evidence" value="ECO:0007669"/>
    <property type="project" value="TreeGrafter"/>
</dbReference>
<evidence type="ECO:0000256" key="10">
    <source>
        <dbReference type="ARBA" id="ARBA00022737"/>
    </source>
</evidence>
<feature type="domain" description="Peptidase S59" evidence="24">
    <location>
        <begin position="792"/>
        <end position="934"/>
    </location>
</feature>
<dbReference type="Pfam" id="PF21240">
    <property type="entry name" value="Nup98_GLEBS"/>
    <property type="match status" value="1"/>
</dbReference>
<dbReference type="PANTHER" id="PTHR23198:SF6">
    <property type="entry name" value="NUCLEAR PORE COMPLEX PROTEIN NUP98-NUP96"/>
    <property type="match status" value="1"/>
</dbReference>
<name>A0A6J3RUR8_TURTR</name>
<keyword evidence="15" id="KW-0832">Ubl conjugation</keyword>
<evidence type="ECO:0000256" key="5">
    <source>
        <dbReference type="ARBA" id="ARBA00013472"/>
    </source>
</evidence>
<gene>
    <name evidence="26" type="primary">NUP98</name>
</gene>
<dbReference type="Gene3D" id="1.25.40.690">
    <property type="match status" value="1"/>
</dbReference>
<dbReference type="InterPro" id="IPR021967">
    <property type="entry name" value="Nup98_C"/>
</dbReference>
<keyword evidence="14" id="KW-0720">Serine protease</keyword>
<keyword evidence="25" id="KW-1185">Reference proteome</keyword>
<evidence type="ECO:0000259" key="24">
    <source>
        <dbReference type="PROSITE" id="PS51434"/>
    </source>
</evidence>
<evidence type="ECO:0000313" key="25">
    <source>
        <dbReference type="Proteomes" id="UP000245320"/>
    </source>
</evidence>
<keyword evidence="16" id="KW-0653">Protein transport</keyword>
<evidence type="ECO:0000256" key="15">
    <source>
        <dbReference type="ARBA" id="ARBA00022843"/>
    </source>
</evidence>
<evidence type="ECO:0000256" key="3">
    <source>
        <dbReference type="ARBA" id="ARBA00004642"/>
    </source>
</evidence>
<dbReference type="SUPFAM" id="SSF82215">
    <property type="entry name" value="C-terminal autoproteolytic domain of nucleoporin nup98"/>
    <property type="match status" value="1"/>
</dbReference>
<dbReference type="GO" id="GO:0006405">
    <property type="term" value="P:RNA export from nucleus"/>
    <property type="evidence" value="ECO:0007669"/>
    <property type="project" value="TreeGrafter"/>
</dbReference>
<feature type="compositionally biased region" description="Polar residues" evidence="23">
    <location>
        <begin position="724"/>
        <end position="736"/>
    </location>
</feature>
<dbReference type="FunFam" id="1.25.40.690:FF:000001">
    <property type="entry name" value="Nuclear pore complex protein Nup98-Nup96"/>
    <property type="match status" value="1"/>
</dbReference>
<reference evidence="26" key="1">
    <citation type="submission" date="2025-08" db="UniProtKB">
        <authorList>
            <consortium name="RefSeq"/>
        </authorList>
    </citation>
    <scope>IDENTIFICATION</scope>
    <source>
        <tissue evidence="26">Spleen</tissue>
    </source>
</reference>
<evidence type="ECO:0000256" key="23">
    <source>
        <dbReference type="SAM" id="MobiDB-lite"/>
    </source>
</evidence>
<dbReference type="InterPro" id="IPR037665">
    <property type="entry name" value="Nucleoporin_S59-like"/>
</dbReference>
<evidence type="ECO:0000256" key="14">
    <source>
        <dbReference type="ARBA" id="ARBA00022825"/>
    </source>
</evidence>